<reference evidence="6 7" key="1">
    <citation type="submission" date="2019-12" db="EMBL/GenBank/DDBJ databases">
        <title>Sporaefaciens musculi gen. nov., sp. nov., a novel bacterium isolated from the caecum of an obese mouse.</title>
        <authorList>
            <person name="Rasmussen T.S."/>
            <person name="Streidl T."/>
            <person name="Hitch T.C.A."/>
            <person name="Wortmann E."/>
            <person name="Deptula P."/>
            <person name="Hansen M."/>
            <person name="Nielsen D.S."/>
            <person name="Clavel T."/>
            <person name="Vogensen F.K."/>
        </authorList>
    </citation>
    <scope>NUCLEOTIDE SEQUENCE [LARGE SCALE GENOMIC DNA]</scope>
    <source>
        <strain evidence="6 7">WCA-9-b2</strain>
    </source>
</reference>
<organism evidence="6 7">
    <name type="scientific">Sporofaciens musculi</name>
    <dbReference type="NCBI Taxonomy" id="2681861"/>
    <lineage>
        <taxon>Bacteria</taxon>
        <taxon>Bacillati</taxon>
        <taxon>Bacillota</taxon>
        <taxon>Clostridia</taxon>
        <taxon>Lachnospirales</taxon>
        <taxon>Lachnospiraceae</taxon>
        <taxon>Sporofaciens</taxon>
    </lineage>
</organism>
<dbReference type="EMBL" id="WUQX01000001">
    <property type="protein sequence ID" value="MXP74362.1"/>
    <property type="molecule type" value="Genomic_DNA"/>
</dbReference>
<gene>
    <name evidence="6" type="ORF">GN277_02665</name>
</gene>
<dbReference type="InterPro" id="IPR007492">
    <property type="entry name" value="LytTR_DNA-bd_dom"/>
</dbReference>
<dbReference type="GO" id="GO:0003677">
    <property type="term" value="F:DNA binding"/>
    <property type="evidence" value="ECO:0007669"/>
    <property type="project" value="InterPro"/>
</dbReference>
<evidence type="ECO:0000256" key="2">
    <source>
        <dbReference type="ARBA" id="ARBA00024867"/>
    </source>
</evidence>
<proteinExistence type="predicted"/>
<feature type="domain" description="HTH LytTR-type" evidence="5">
    <location>
        <begin position="133"/>
        <end position="231"/>
    </location>
</feature>
<dbReference type="Gene3D" id="3.40.50.2300">
    <property type="match status" value="1"/>
</dbReference>
<keyword evidence="7" id="KW-1185">Reference proteome</keyword>
<evidence type="ECO:0000256" key="3">
    <source>
        <dbReference type="PROSITE-ProRule" id="PRU00169"/>
    </source>
</evidence>
<dbReference type="SMART" id="SM00850">
    <property type="entry name" value="LytTR"/>
    <property type="match status" value="1"/>
</dbReference>
<sequence>MVKISKRLAIAICEDETYILEELRKKAERYIKKRRLTANIKTYTSGEELLKESAAFDIILLDLRLPGLNGMEVAKQISGKSPIIFITSYQEYALEAFEVEAVHYLLKPVTDERLYVAMDRAIRRSKQVDDQTLTLTKAGEAHVILVRDILYCEVLNHRVSIHTAQGTFDYFGTLDVLETRLDERFFRCHRSFIVNMSCVAGQEKGTAVLTNGEQIMISRRKQSEFMKSLLEFLKNEVI</sequence>
<dbReference type="AlphaFoldDB" id="A0A7X3MDM1"/>
<dbReference type="InterPro" id="IPR046947">
    <property type="entry name" value="LytR-like"/>
</dbReference>
<protein>
    <recommendedName>
        <fullName evidence="1">Stage 0 sporulation protein A homolog</fullName>
    </recommendedName>
</protein>
<name>A0A7X3MDM1_9FIRM</name>
<dbReference type="Proteomes" id="UP000460412">
    <property type="component" value="Unassembled WGS sequence"/>
</dbReference>
<dbReference type="PANTHER" id="PTHR37299">
    <property type="entry name" value="TRANSCRIPTIONAL REGULATOR-RELATED"/>
    <property type="match status" value="1"/>
</dbReference>
<dbReference type="Pfam" id="PF00072">
    <property type="entry name" value="Response_reg"/>
    <property type="match status" value="1"/>
</dbReference>
<evidence type="ECO:0000256" key="1">
    <source>
        <dbReference type="ARBA" id="ARBA00018672"/>
    </source>
</evidence>
<dbReference type="SUPFAM" id="SSF52172">
    <property type="entry name" value="CheY-like"/>
    <property type="match status" value="1"/>
</dbReference>
<comment type="function">
    <text evidence="2">May play the central regulatory role in sporulation. It may be an element of the effector pathway responsible for the activation of sporulation genes in response to nutritional stress. Spo0A may act in concert with spo0H (a sigma factor) to control the expression of some genes that are critical to the sporulation process.</text>
</comment>
<accession>A0A7X3MDM1</accession>
<comment type="caution">
    <text evidence="6">The sequence shown here is derived from an EMBL/GenBank/DDBJ whole genome shotgun (WGS) entry which is preliminary data.</text>
</comment>
<feature type="domain" description="Response regulatory" evidence="4">
    <location>
        <begin position="9"/>
        <end position="122"/>
    </location>
</feature>
<evidence type="ECO:0000313" key="6">
    <source>
        <dbReference type="EMBL" id="MXP74362.1"/>
    </source>
</evidence>
<dbReference type="Gene3D" id="2.40.50.1020">
    <property type="entry name" value="LytTr DNA-binding domain"/>
    <property type="match status" value="1"/>
</dbReference>
<dbReference type="GO" id="GO:0000156">
    <property type="term" value="F:phosphorelay response regulator activity"/>
    <property type="evidence" value="ECO:0007669"/>
    <property type="project" value="InterPro"/>
</dbReference>
<dbReference type="RefSeq" id="WP_159749604.1">
    <property type="nucleotide sequence ID" value="NZ_CASSPE010000009.1"/>
</dbReference>
<dbReference type="InterPro" id="IPR001789">
    <property type="entry name" value="Sig_transdc_resp-reg_receiver"/>
</dbReference>
<dbReference type="InterPro" id="IPR011006">
    <property type="entry name" value="CheY-like_superfamily"/>
</dbReference>
<dbReference type="PROSITE" id="PS50930">
    <property type="entry name" value="HTH_LYTTR"/>
    <property type="match status" value="1"/>
</dbReference>
<dbReference type="Pfam" id="PF04397">
    <property type="entry name" value="LytTR"/>
    <property type="match status" value="1"/>
</dbReference>
<dbReference type="PROSITE" id="PS50110">
    <property type="entry name" value="RESPONSE_REGULATORY"/>
    <property type="match status" value="1"/>
</dbReference>
<feature type="modified residue" description="4-aspartylphosphate" evidence="3">
    <location>
        <position position="62"/>
    </location>
</feature>
<evidence type="ECO:0000259" key="5">
    <source>
        <dbReference type="PROSITE" id="PS50930"/>
    </source>
</evidence>
<keyword evidence="3" id="KW-0597">Phosphoprotein</keyword>
<dbReference type="PANTHER" id="PTHR37299:SF1">
    <property type="entry name" value="STAGE 0 SPORULATION PROTEIN A HOMOLOG"/>
    <property type="match status" value="1"/>
</dbReference>
<evidence type="ECO:0000259" key="4">
    <source>
        <dbReference type="PROSITE" id="PS50110"/>
    </source>
</evidence>
<evidence type="ECO:0000313" key="7">
    <source>
        <dbReference type="Proteomes" id="UP000460412"/>
    </source>
</evidence>
<dbReference type="SMART" id="SM00448">
    <property type="entry name" value="REC"/>
    <property type="match status" value="1"/>
</dbReference>